<dbReference type="InterPro" id="IPR034741">
    <property type="entry name" value="Terpene_cyclase-like_1_C"/>
</dbReference>
<dbReference type="FunFam" id="1.10.600.10:FF:000007">
    <property type="entry name" value="Isoprene synthase, chloroplastic"/>
    <property type="match status" value="1"/>
</dbReference>
<organism evidence="10 11">
    <name type="scientific">Rubroshorea leprosula</name>
    <dbReference type="NCBI Taxonomy" id="152421"/>
    <lineage>
        <taxon>Eukaryota</taxon>
        <taxon>Viridiplantae</taxon>
        <taxon>Streptophyta</taxon>
        <taxon>Embryophyta</taxon>
        <taxon>Tracheophyta</taxon>
        <taxon>Spermatophyta</taxon>
        <taxon>Magnoliopsida</taxon>
        <taxon>eudicotyledons</taxon>
        <taxon>Gunneridae</taxon>
        <taxon>Pentapetalae</taxon>
        <taxon>rosids</taxon>
        <taxon>malvids</taxon>
        <taxon>Malvales</taxon>
        <taxon>Dipterocarpaceae</taxon>
        <taxon>Rubroshorea</taxon>
    </lineage>
</organism>
<evidence type="ECO:0000256" key="7">
    <source>
        <dbReference type="ARBA" id="ARBA00038405"/>
    </source>
</evidence>
<dbReference type="Gene3D" id="1.10.600.10">
    <property type="entry name" value="Farnesyl Diphosphate Synthase"/>
    <property type="match status" value="1"/>
</dbReference>
<comment type="function">
    <text evidence="2">Responsible for the cyclization of trans,trans-farnesyl diphosphate (FPP) to (+)-delta cadinene.</text>
</comment>
<dbReference type="FunFam" id="1.50.10.130:FF:000001">
    <property type="entry name" value="Isoprene synthase, chloroplastic"/>
    <property type="match status" value="1"/>
</dbReference>
<dbReference type="Pfam" id="PF03936">
    <property type="entry name" value="Terpene_synth_C"/>
    <property type="match status" value="1"/>
</dbReference>
<evidence type="ECO:0000256" key="3">
    <source>
        <dbReference type="ARBA" id="ARBA00013103"/>
    </source>
</evidence>
<evidence type="ECO:0000259" key="8">
    <source>
        <dbReference type="Pfam" id="PF01397"/>
    </source>
</evidence>
<gene>
    <name evidence="10" type="ORF">SLEP1_g44333</name>
</gene>
<dbReference type="Gene3D" id="1.50.10.130">
    <property type="entry name" value="Terpene synthase, N-terminal domain"/>
    <property type="match status" value="1"/>
</dbReference>
<keyword evidence="5" id="KW-0460">Magnesium</keyword>
<keyword evidence="6" id="KW-0456">Lyase</keyword>
<feature type="domain" description="Terpene synthase metal-binding" evidence="9">
    <location>
        <begin position="307"/>
        <end position="546"/>
    </location>
</feature>
<feature type="domain" description="Terpene synthase N-terminal" evidence="8">
    <location>
        <begin position="75"/>
        <end position="250"/>
    </location>
</feature>
<proteinExistence type="inferred from homology"/>
<dbReference type="InterPro" id="IPR036965">
    <property type="entry name" value="Terpene_synth_N_sf"/>
</dbReference>
<evidence type="ECO:0000256" key="2">
    <source>
        <dbReference type="ARBA" id="ARBA00002383"/>
    </source>
</evidence>
<dbReference type="CDD" id="cd00684">
    <property type="entry name" value="Terpene_cyclase_plant_C1"/>
    <property type="match status" value="1"/>
</dbReference>
<dbReference type="SFLD" id="SFLDS00005">
    <property type="entry name" value="Isoprenoid_Synthase_Type_I"/>
    <property type="match status" value="1"/>
</dbReference>
<dbReference type="SUPFAM" id="SSF48239">
    <property type="entry name" value="Terpenoid cyclases/Protein prenyltransferases"/>
    <property type="match status" value="1"/>
</dbReference>
<dbReference type="InterPro" id="IPR001906">
    <property type="entry name" value="Terpene_synth_N"/>
</dbReference>
<dbReference type="GO" id="GO:0047461">
    <property type="term" value="F:(+)-delta-cadinene synthase activity"/>
    <property type="evidence" value="ECO:0007669"/>
    <property type="project" value="UniProtKB-EC"/>
</dbReference>
<evidence type="ECO:0000259" key="9">
    <source>
        <dbReference type="Pfam" id="PF03936"/>
    </source>
</evidence>
<dbReference type="Pfam" id="PF01397">
    <property type="entry name" value="Terpene_synth"/>
    <property type="match status" value="1"/>
</dbReference>
<sequence length="607" mass="69719">MAIQIPLAAISYRRNNCLPLPLPHIPPPAREGGQRSFACCSLRTNSGNADFLARLPQNSKQDTFRPLIDFPPDVWCNHFASLSIDNSELESNSGKVESLKEIVRDSLIASKSDDPLEKVNLINLLYRLGVSYHFENEIEEQLNHLFEISNELINEHDYNLSTVALIFQVFGQHGYKIPCDVFNKFTDKNGKFKSSLARDVKGILSLYEACQWGIQGEDILDEANSFTMDQLCSLAKQSSPHLQQYILNALNRPYHRGVPRVEHRQFISFYEQEESRNDTLLNLAKLDFNTLQLLHQQELKVLIGWWKDLNLSSMINIRDRIAEAFFWSVGHYFEPQYARARKILTQLIQLLAALDDTYDAYGTYEELRCLANAILRWDRSAMDQLPTDPLKALYKAILDTHEEAEREVSNEGRSFAISYTKEETQKTLKTYIVQARWTVEDHLPSLDEYLDIALYSSAAIVVLAQAYVGMEEAGIETFKWLARGDGKTLDAINTIGRFYNDIVTNEDEEKRGLVGCGLNCYMKEFGVSKEEAIEEFKRRLSKAWKELNEDWLMRPTIVPRKILLRAFNMARVADLTYKDADGFTYSAKVLKGYIHNLFLEPIPISYN</sequence>
<evidence type="ECO:0000313" key="10">
    <source>
        <dbReference type="EMBL" id="GKV36173.1"/>
    </source>
</evidence>
<evidence type="ECO:0000256" key="1">
    <source>
        <dbReference type="ARBA" id="ARBA00001946"/>
    </source>
</evidence>
<comment type="caution">
    <text evidence="10">The sequence shown here is derived from an EMBL/GenBank/DDBJ whole genome shotgun (WGS) entry which is preliminary data.</text>
</comment>
<protein>
    <recommendedName>
        <fullName evidence="3">(+)-delta-cadinene synthase</fullName>
        <ecNumber evidence="3">4.2.3.13</ecNumber>
    </recommendedName>
</protein>
<evidence type="ECO:0000256" key="5">
    <source>
        <dbReference type="ARBA" id="ARBA00022842"/>
    </source>
</evidence>
<evidence type="ECO:0000256" key="6">
    <source>
        <dbReference type="ARBA" id="ARBA00023239"/>
    </source>
</evidence>
<dbReference type="SUPFAM" id="SSF48576">
    <property type="entry name" value="Terpenoid synthases"/>
    <property type="match status" value="1"/>
</dbReference>
<dbReference type="InterPro" id="IPR008930">
    <property type="entry name" value="Terpenoid_cyclase/PrenylTrfase"/>
</dbReference>
<dbReference type="InterPro" id="IPR050148">
    <property type="entry name" value="Terpene_synthase-like"/>
</dbReference>
<keyword evidence="11" id="KW-1185">Reference proteome</keyword>
<dbReference type="PANTHER" id="PTHR31225:SF93">
    <property type="entry name" value="ALPHA-HUMULENE_(-)-(E)-BETA-CARYOPHYLLENE SYNTHASE"/>
    <property type="match status" value="1"/>
</dbReference>
<dbReference type="PANTHER" id="PTHR31225">
    <property type="entry name" value="OS04G0344100 PROTEIN-RELATED"/>
    <property type="match status" value="1"/>
</dbReference>
<evidence type="ECO:0000256" key="4">
    <source>
        <dbReference type="ARBA" id="ARBA00022723"/>
    </source>
</evidence>
<keyword evidence="4" id="KW-0479">Metal-binding</keyword>
<dbReference type="EMBL" id="BPVZ01000115">
    <property type="protein sequence ID" value="GKV36173.1"/>
    <property type="molecule type" value="Genomic_DNA"/>
</dbReference>
<dbReference type="InterPro" id="IPR044814">
    <property type="entry name" value="Terpene_cyclase_plant_C1"/>
</dbReference>
<dbReference type="GO" id="GO:0016102">
    <property type="term" value="P:diterpenoid biosynthetic process"/>
    <property type="evidence" value="ECO:0007669"/>
    <property type="project" value="InterPro"/>
</dbReference>
<dbReference type="Proteomes" id="UP001054252">
    <property type="component" value="Unassembled WGS sequence"/>
</dbReference>
<comment type="cofactor">
    <cofactor evidence="1">
        <name>Mg(2+)</name>
        <dbReference type="ChEBI" id="CHEBI:18420"/>
    </cofactor>
</comment>
<dbReference type="InterPro" id="IPR005630">
    <property type="entry name" value="Terpene_synthase_metal-bd"/>
</dbReference>
<dbReference type="GO" id="GO:0000287">
    <property type="term" value="F:magnesium ion binding"/>
    <property type="evidence" value="ECO:0007669"/>
    <property type="project" value="InterPro"/>
</dbReference>
<dbReference type="InterPro" id="IPR008949">
    <property type="entry name" value="Isoprenoid_synthase_dom_sf"/>
</dbReference>
<dbReference type="AlphaFoldDB" id="A0AAV5LFW1"/>
<name>A0AAV5LFW1_9ROSI</name>
<comment type="similarity">
    <text evidence="7">Belongs to the terpene synthase family. Tpsa subfamily.</text>
</comment>
<dbReference type="SFLD" id="SFLDG01019">
    <property type="entry name" value="Terpene_Cyclase_Like_1_C_Termi"/>
    <property type="match status" value="1"/>
</dbReference>
<dbReference type="EC" id="4.2.3.13" evidence="3"/>
<evidence type="ECO:0000313" key="11">
    <source>
        <dbReference type="Proteomes" id="UP001054252"/>
    </source>
</evidence>
<reference evidence="10 11" key="1">
    <citation type="journal article" date="2021" name="Commun. Biol.">
        <title>The genome of Shorea leprosula (Dipterocarpaceae) highlights the ecological relevance of drought in aseasonal tropical rainforests.</title>
        <authorList>
            <person name="Ng K.K.S."/>
            <person name="Kobayashi M.J."/>
            <person name="Fawcett J.A."/>
            <person name="Hatakeyama M."/>
            <person name="Paape T."/>
            <person name="Ng C.H."/>
            <person name="Ang C.C."/>
            <person name="Tnah L.H."/>
            <person name="Lee C.T."/>
            <person name="Nishiyama T."/>
            <person name="Sese J."/>
            <person name="O'Brien M.J."/>
            <person name="Copetti D."/>
            <person name="Mohd Noor M.I."/>
            <person name="Ong R.C."/>
            <person name="Putra M."/>
            <person name="Sireger I.Z."/>
            <person name="Indrioko S."/>
            <person name="Kosugi Y."/>
            <person name="Izuno A."/>
            <person name="Isagi Y."/>
            <person name="Lee S.L."/>
            <person name="Shimizu K.K."/>
        </authorList>
    </citation>
    <scope>NUCLEOTIDE SEQUENCE [LARGE SCALE GENOMIC DNA]</scope>
    <source>
        <strain evidence="10">214</strain>
    </source>
</reference>
<accession>A0AAV5LFW1</accession>